<protein>
    <submittedName>
        <fullName evidence="2">DUF1490 family protein</fullName>
    </submittedName>
</protein>
<dbReference type="InterPro" id="IPR009963">
    <property type="entry name" value="DUF1490"/>
</dbReference>
<feature type="region of interest" description="Disordered" evidence="1">
    <location>
        <begin position="78"/>
        <end position="100"/>
    </location>
</feature>
<organism evidence="2 3">
    <name type="scientific">Saccharopolyspora elongata</name>
    <dbReference type="NCBI Taxonomy" id="2530387"/>
    <lineage>
        <taxon>Bacteria</taxon>
        <taxon>Bacillati</taxon>
        <taxon>Actinomycetota</taxon>
        <taxon>Actinomycetes</taxon>
        <taxon>Pseudonocardiales</taxon>
        <taxon>Pseudonocardiaceae</taxon>
        <taxon>Saccharopolyspora</taxon>
    </lineage>
</organism>
<comment type="caution">
    <text evidence="2">The sequence shown here is derived from an EMBL/GenBank/DDBJ whole genome shotgun (WGS) entry which is preliminary data.</text>
</comment>
<evidence type="ECO:0000313" key="2">
    <source>
        <dbReference type="EMBL" id="TDD34565.1"/>
    </source>
</evidence>
<dbReference type="OrthoDB" id="4227351at2"/>
<dbReference type="Pfam" id="PF07371">
    <property type="entry name" value="DUF1490"/>
    <property type="match status" value="1"/>
</dbReference>
<proteinExistence type="predicted"/>
<accession>A0A4R4XTD0</accession>
<reference evidence="2 3" key="1">
    <citation type="submission" date="2019-03" db="EMBL/GenBank/DDBJ databases">
        <title>Draft genome sequences of novel Actinobacteria.</title>
        <authorList>
            <person name="Sahin N."/>
            <person name="Ay H."/>
            <person name="Saygin H."/>
        </authorList>
    </citation>
    <scope>NUCLEOTIDE SEQUENCE [LARGE SCALE GENOMIC DNA]</scope>
    <source>
        <strain evidence="2 3">7K502</strain>
    </source>
</reference>
<dbReference type="RefSeq" id="WP_132495085.1">
    <property type="nucleotide sequence ID" value="NZ_SMKW01000141.1"/>
</dbReference>
<evidence type="ECO:0000256" key="1">
    <source>
        <dbReference type="SAM" id="MobiDB-lite"/>
    </source>
</evidence>
<gene>
    <name evidence="2" type="ORF">E1288_44275</name>
</gene>
<dbReference type="EMBL" id="SMKW01000141">
    <property type="protein sequence ID" value="TDD34565.1"/>
    <property type="molecule type" value="Genomic_DNA"/>
</dbReference>
<evidence type="ECO:0000313" key="3">
    <source>
        <dbReference type="Proteomes" id="UP000294947"/>
    </source>
</evidence>
<name>A0A4R4XTD0_9PSEU</name>
<dbReference type="Proteomes" id="UP000294947">
    <property type="component" value="Unassembled WGS sequence"/>
</dbReference>
<dbReference type="AlphaFoldDB" id="A0A4R4XTD0"/>
<keyword evidence="3" id="KW-1185">Reference proteome</keyword>
<sequence>MHFLLGSLAGKLVHYAVSGTVGVAVVKAAQRAAPQVKPKAREFAVATMARGIVVGRTLSDFAEEARLKAGDLIAEAHESLGKQAPAPTAVKVPEDEHGEH</sequence>